<feature type="domain" description="Protein kinase" evidence="1">
    <location>
        <begin position="28"/>
        <end position="308"/>
    </location>
</feature>
<evidence type="ECO:0000313" key="3">
    <source>
        <dbReference type="Proteomes" id="UP000054248"/>
    </source>
</evidence>
<dbReference type="EMBL" id="KN823299">
    <property type="protein sequence ID" value="KIO18285.1"/>
    <property type="molecule type" value="Genomic_DNA"/>
</dbReference>
<reference evidence="3" key="2">
    <citation type="submission" date="2015-01" db="EMBL/GenBank/DDBJ databases">
        <title>Evolutionary Origins and Diversification of the Mycorrhizal Mutualists.</title>
        <authorList>
            <consortium name="DOE Joint Genome Institute"/>
            <consortium name="Mycorrhizal Genomics Consortium"/>
            <person name="Kohler A."/>
            <person name="Kuo A."/>
            <person name="Nagy L.G."/>
            <person name="Floudas D."/>
            <person name="Copeland A."/>
            <person name="Barry K.W."/>
            <person name="Cichocki N."/>
            <person name="Veneault-Fourrey C."/>
            <person name="LaButti K."/>
            <person name="Lindquist E.A."/>
            <person name="Lipzen A."/>
            <person name="Lundell T."/>
            <person name="Morin E."/>
            <person name="Murat C."/>
            <person name="Riley R."/>
            <person name="Ohm R."/>
            <person name="Sun H."/>
            <person name="Tunlid A."/>
            <person name="Henrissat B."/>
            <person name="Grigoriev I.V."/>
            <person name="Hibbett D.S."/>
            <person name="Martin F."/>
        </authorList>
    </citation>
    <scope>NUCLEOTIDE SEQUENCE [LARGE SCALE GENOMIC DNA]</scope>
    <source>
        <strain evidence="3">MUT 4182</strain>
    </source>
</reference>
<dbReference type="InterPro" id="IPR011009">
    <property type="entry name" value="Kinase-like_dom_sf"/>
</dbReference>
<dbReference type="Proteomes" id="UP000054248">
    <property type="component" value="Unassembled WGS sequence"/>
</dbReference>
<dbReference type="SUPFAM" id="SSF56112">
    <property type="entry name" value="Protein kinase-like (PK-like)"/>
    <property type="match status" value="1"/>
</dbReference>
<proteinExistence type="predicted"/>
<organism evidence="2 3">
    <name type="scientific">Tulasnella calospora MUT 4182</name>
    <dbReference type="NCBI Taxonomy" id="1051891"/>
    <lineage>
        <taxon>Eukaryota</taxon>
        <taxon>Fungi</taxon>
        <taxon>Dikarya</taxon>
        <taxon>Basidiomycota</taxon>
        <taxon>Agaricomycotina</taxon>
        <taxon>Agaricomycetes</taxon>
        <taxon>Cantharellales</taxon>
        <taxon>Tulasnellaceae</taxon>
        <taxon>Tulasnella</taxon>
    </lineage>
</organism>
<dbReference type="PRINTS" id="PR00109">
    <property type="entry name" value="TYRKINASE"/>
</dbReference>
<dbReference type="Pfam" id="PF07714">
    <property type="entry name" value="PK_Tyr_Ser-Thr"/>
    <property type="match status" value="1"/>
</dbReference>
<dbReference type="HOGENOM" id="CLU_000288_7_18_1"/>
<protein>
    <recommendedName>
        <fullName evidence="1">Protein kinase domain-containing protein</fullName>
    </recommendedName>
</protein>
<accession>A0A0C3PU03</accession>
<dbReference type="STRING" id="1051891.A0A0C3PU03"/>
<dbReference type="PANTHER" id="PTHR44329">
    <property type="entry name" value="SERINE/THREONINE-PROTEIN KINASE TNNI3K-RELATED"/>
    <property type="match status" value="1"/>
</dbReference>
<evidence type="ECO:0000313" key="2">
    <source>
        <dbReference type="EMBL" id="KIO18285.1"/>
    </source>
</evidence>
<name>A0A0C3PU03_9AGAM</name>
<dbReference type="InterPro" id="IPR001245">
    <property type="entry name" value="Ser-Thr/Tyr_kinase_cat_dom"/>
</dbReference>
<dbReference type="InterPro" id="IPR000719">
    <property type="entry name" value="Prot_kinase_dom"/>
</dbReference>
<dbReference type="GO" id="GO:0005524">
    <property type="term" value="F:ATP binding"/>
    <property type="evidence" value="ECO:0007669"/>
    <property type="project" value="InterPro"/>
</dbReference>
<keyword evidence="3" id="KW-1185">Reference proteome</keyword>
<evidence type="ECO:0000259" key="1">
    <source>
        <dbReference type="PROSITE" id="PS50011"/>
    </source>
</evidence>
<dbReference type="Gene3D" id="1.10.510.10">
    <property type="entry name" value="Transferase(Phosphotransferase) domain 1"/>
    <property type="match status" value="1"/>
</dbReference>
<dbReference type="PANTHER" id="PTHR44329:SF214">
    <property type="entry name" value="PROTEIN KINASE DOMAIN-CONTAINING PROTEIN"/>
    <property type="match status" value="1"/>
</dbReference>
<sequence length="334" mass="38010">MPSSSSSRTLPITAVSDTQTLIDQKDKVNELQAVFKYADKRIRIIRDLTEIHEVTWVPPGGEALIVYVKYLRYATIIESDIHMTISDKQRELKRILDQMKKWTSLSHPNVLPFLGYQWKDTPLLVFSWYKNGNISQYLKVHPDVDRLKLLIQVASGIAFLHSESIVHGGIKPTNVIVADDGHPMLMDFGMAPDLRMVERNMTMADAGRENVGYMSPELIEEGNYTKASDVYAFASLLLEILSGQPPYYKLSYVQAMIQITQRKKPSPDDHQDLSSSSPLWELMQRCWSTLPDDRPTIEEVRSSLERMVKGKRSGVLGYIGSICGFAFRLVGLRW</sequence>
<dbReference type="PROSITE" id="PS50011">
    <property type="entry name" value="PROTEIN_KINASE_DOM"/>
    <property type="match status" value="1"/>
</dbReference>
<dbReference type="InterPro" id="IPR051681">
    <property type="entry name" value="Ser/Thr_Kinases-Pseudokinases"/>
</dbReference>
<reference evidence="2 3" key="1">
    <citation type="submission" date="2014-04" db="EMBL/GenBank/DDBJ databases">
        <authorList>
            <consortium name="DOE Joint Genome Institute"/>
            <person name="Kuo A."/>
            <person name="Girlanda M."/>
            <person name="Perotto S."/>
            <person name="Kohler A."/>
            <person name="Nagy L.G."/>
            <person name="Floudas D."/>
            <person name="Copeland A."/>
            <person name="Barry K.W."/>
            <person name="Cichocki N."/>
            <person name="Veneault-Fourrey C."/>
            <person name="LaButti K."/>
            <person name="Lindquist E.A."/>
            <person name="Lipzen A."/>
            <person name="Lundell T."/>
            <person name="Morin E."/>
            <person name="Murat C."/>
            <person name="Sun H."/>
            <person name="Tunlid A."/>
            <person name="Henrissat B."/>
            <person name="Grigoriev I.V."/>
            <person name="Hibbett D.S."/>
            <person name="Martin F."/>
            <person name="Nordberg H.P."/>
            <person name="Cantor M.N."/>
            <person name="Hua S.X."/>
        </authorList>
    </citation>
    <scope>NUCLEOTIDE SEQUENCE [LARGE SCALE GENOMIC DNA]</scope>
    <source>
        <strain evidence="2 3">MUT 4182</strain>
    </source>
</reference>
<dbReference type="OrthoDB" id="4062651at2759"/>
<dbReference type="GO" id="GO:0004674">
    <property type="term" value="F:protein serine/threonine kinase activity"/>
    <property type="evidence" value="ECO:0007669"/>
    <property type="project" value="TreeGrafter"/>
</dbReference>
<gene>
    <name evidence="2" type="ORF">M407DRAFT_160731</name>
</gene>
<dbReference type="AlphaFoldDB" id="A0A0C3PU03"/>